<reference evidence="3 4" key="1">
    <citation type="journal article" date="2019" name="Int. J. Syst. Evol. Microbiol.">
        <title>The Global Catalogue of Microorganisms (GCM) 10K type strain sequencing project: providing services to taxonomists for standard genome sequencing and annotation.</title>
        <authorList>
            <consortium name="The Broad Institute Genomics Platform"/>
            <consortium name="The Broad Institute Genome Sequencing Center for Infectious Disease"/>
            <person name="Wu L."/>
            <person name="Ma J."/>
        </authorList>
    </citation>
    <scope>NUCLEOTIDE SEQUENCE [LARGE SCALE GENOMIC DNA]</scope>
    <source>
        <strain evidence="3 4">JCM 14304</strain>
    </source>
</reference>
<dbReference type="Proteomes" id="UP001500190">
    <property type="component" value="Unassembled WGS sequence"/>
</dbReference>
<feature type="signal peptide" evidence="2">
    <location>
        <begin position="1"/>
        <end position="25"/>
    </location>
</feature>
<dbReference type="EMBL" id="BAAAND010000007">
    <property type="protein sequence ID" value="GAA1592894.1"/>
    <property type="molecule type" value="Genomic_DNA"/>
</dbReference>
<accession>A0ABN2E124</accession>
<evidence type="ECO:0000256" key="1">
    <source>
        <dbReference type="SAM" id="MobiDB-lite"/>
    </source>
</evidence>
<keyword evidence="4" id="KW-1185">Reference proteome</keyword>
<feature type="chain" id="PRO_5047159455" evidence="2">
    <location>
        <begin position="26"/>
        <end position="366"/>
    </location>
</feature>
<sequence length="366" mass="38028">MGFRLRWLCAVATAAALGMTSVACGADKSGSSAASSADSAAPTAPTPSGLTGTWKADPGQADRVQQKLTAKGFQCSRSSETHLDLRLCSASKRSKDAWGDETIGQGVLRYVSDAQGTVVFFNMWTAGIDSDKRAYSKMLAEAVLPATDAAVYTAGGDKLEWGTVAGYGDGSSYIAAKGWTPAQSLTPSAMPLKVTKEKALAPLQAAKLECKFSDSDAWANERKAVACTDPAYKVKDPDGSIEGAIAELAAVDAGPGISSVQLYGAHSKAMTENIRGVKLLIPRAAAIDPSLKVATTWLDKNLDGLPHAAYVGPWLVRTTVALGGGIADWPFVRAAIELEKPNLGLKIKTSSDGPGESDSASDTPSN</sequence>
<evidence type="ECO:0000313" key="3">
    <source>
        <dbReference type="EMBL" id="GAA1592894.1"/>
    </source>
</evidence>
<name>A0ABN2E124_9ACTN</name>
<evidence type="ECO:0000313" key="4">
    <source>
        <dbReference type="Proteomes" id="UP001500190"/>
    </source>
</evidence>
<evidence type="ECO:0000256" key="2">
    <source>
        <dbReference type="SAM" id="SignalP"/>
    </source>
</evidence>
<feature type="region of interest" description="Disordered" evidence="1">
    <location>
        <begin position="345"/>
        <end position="366"/>
    </location>
</feature>
<dbReference type="PROSITE" id="PS51257">
    <property type="entry name" value="PROKAR_LIPOPROTEIN"/>
    <property type="match status" value="1"/>
</dbReference>
<feature type="compositionally biased region" description="Low complexity" evidence="1">
    <location>
        <begin position="33"/>
        <end position="53"/>
    </location>
</feature>
<organism evidence="3 4">
    <name type="scientific">Kribbella karoonensis</name>
    <dbReference type="NCBI Taxonomy" id="324851"/>
    <lineage>
        <taxon>Bacteria</taxon>
        <taxon>Bacillati</taxon>
        <taxon>Actinomycetota</taxon>
        <taxon>Actinomycetes</taxon>
        <taxon>Propionibacteriales</taxon>
        <taxon>Kribbellaceae</taxon>
        <taxon>Kribbella</taxon>
    </lineage>
</organism>
<comment type="caution">
    <text evidence="3">The sequence shown here is derived from an EMBL/GenBank/DDBJ whole genome shotgun (WGS) entry which is preliminary data.</text>
</comment>
<protein>
    <submittedName>
        <fullName evidence="3">Uncharacterized protein</fullName>
    </submittedName>
</protein>
<gene>
    <name evidence="3" type="ORF">GCM10009742_44580</name>
</gene>
<keyword evidence="2" id="KW-0732">Signal</keyword>
<feature type="region of interest" description="Disordered" evidence="1">
    <location>
        <begin position="33"/>
        <end position="57"/>
    </location>
</feature>
<proteinExistence type="predicted"/>
<feature type="compositionally biased region" description="Polar residues" evidence="1">
    <location>
        <begin position="348"/>
        <end position="366"/>
    </location>
</feature>